<evidence type="ECO:0000313" key="1">
    <source>
        <dbReference type="EMBL" id="MCX2965468.1"/>
    </source>
</evidence>
<proteinExistence type="predicted"/>
<dbReference type="EMBL" id="JAPKFM010000016">
    <property type="protein sequence ID" value="MCX2965468.1"/>
    <property type="molecule type" value="Genomic_DNA"/>
</dbReference>
<evidence type="ECO:0000313" key="2">
    <source>
        <dbReference type="Proteomes" id="UP001143347"/>
    </source>
</evidence>
<dbReference type="RefSeq" id="WP_266062599.1">
    <property type="nucleotide sequence ID" value="NZ_JAPKFM010000016.1"/>
</dbReference>
<gene>
    <name evidence="1" type="ORF">OSB52_15335</name>
</gene>
<accession>A0A9X3D5R9</accession>
<organism evidence="1 2">
    <name type="scientific">Gordonia aquimaris</name>
    <dbReference type="NCBI Taxonomy" id="2984863"/>
    <lineage>
        <taxon>Bacteria</taxon>
        <taxon>Bacillati</taxon>
        <taxon>Actinomycetota</taxon>
        <taxon>Actinomycetes</taxon>
        <taxon>Mycobacteriales</taxon>
        <taxon>Gordoniaceae</taxon>
        <taxon>Gordonia</taxon>
    </lineage>
</organism>
<dbReference type="AlphaFoldDB" id="A0A9X3D5R9"/>
<keyword evidence="2" id="KW-1185">Reference proteome</keyword>
<dbReference type="Proteomes" id="UP001143347">
    <property type="component" value="Unassembled WGS sequence"/>
</dbReference>
<name>A0A9X3D5R9_9ACTN</name>
<comment type="caution">
    <text evidence="1">The sequence shown here is derived from an EMBL/GenBank/DDBJ whole genome shotgun (WGS) entry which is preliminary data.</text>
</comment>
<dbReference type="InterPro" id="IPR025447">
    <property type="entry name" value="DUF4192"/>
</dbReference>
<sequence length="368" mass="39795">MSTSQRPRPLTPSSLLTALPGLLGFIPERSLIVLAFGADPHTVRTTMRHDLIFDENGDLAAPLVTVLDGLAEICAREQAHAVILVIADDRYPIGDDRYRRVCVTADRCFAGIGGAVAGFVVEQFADNARWQRVWDAPQTAGTYIPLTRAGALRGRMGDPHTSPTAVRHAVESGRRVLARRSEMQEMLRPLPHCVGPHREFGDDIDGIDEIDGIDDGVLLRELVGHVIAFASPRHPPELDCAAVTLLGDALLRLQVRDAALVLAVTDLRHAAEALWRQLARRLRGSRSASAATMLGHLHYVNGEGGYAGVAFDHALAADPQWHLADLLDTALRGGIHPTAMREMIPMGYDVADSLGVAMPGPSVDREVS</sequence>
<protein>
    <submittedName>
        <fullName evidence="1">DUF4192 domain-containing protein</fullName>
    </submittedName>
</protein>
<reference evidence="1" key="1">
    <citation type="submission" date="2022-10" db="EMBL/GenBank/DDBJ databases">
        <title>WGS of marine actinomycetes from Thailand.</title>
        <authorList>
            <person name="Thawai C."/>
        </authorList>
    </citation>
    <scope>NUCLEOTIDE SEQUENCE</scope>
    <source>
        <strain evidence="1">SW21</strain>
    </source>
</reference>
<dbReference type="Pfam" id="PF13830">
    <property type="entry name" value="DUF4192"/>
    <property type="match status" value="1"/>
</dbReference>